<dbReference type="InterPro" id="IPR002052">
    <property type="entry name" value="DNA_methylase_N6_adenine_CS"/>
</dbReference>
<dbReference type="Gene3D" id="3.40.50.150">
    <property type="entry name" value="Vaccinia Virus protein VP39"/>
    <property type="match status" value="1"/>
</dbReference>
<evidence type="ECO:0000259" key="3">
    <source>
        <dbReference type="Pfam" id="PF05175"/>
    </source>
</evidence>
<dbReference type="GO" id="GO:0032259">
    <property type="term" value="P:methylation"/>
    <property type="evidence" value="ECO:0007669"/>
    <property type="project" value="UniProtKB-KW"/>
</dbReference>
<dbReference type="PANTHER" id="PTHR47739:SF1">
    <property type="entry name" value="TRNA1(VAL) (ADENINE(37)-N6)-METHYLTRANSFERASE"/>
    <property type="match status" value="1"/>
</dbReference>
<dbReference type="GO" id="GO:0008168">
    <property type="term" value="F:methyltransferase activity"/>
    <property type="evidence" value="ECO:0007669"/>
    <property type="project" value="UniProtKB-KW"/>
</dbReference>
<dbReference type="Proteomes" id="UP000772812">
    <property type="component" value="Unassembled WGS sequence"/>
</dbReference>
<dbReference type="SUPFAM" id="SSF53335">
    <property type="entry name" value="S-adenosyl-L-methionine-dependent methyltransferases"/>
    <property type="match status" value="1"/>
</dbReference>
<evidence type="ECO:0000256" key="2">
    <source>
        <dbReference type="ARBA" id="ARBA00022691"/>
    </source>
</evidence>
<feature type="domain" description="Methyltransferase small" evidence="3">
    <location>
        <begin position="33"/>
        <end position="167"/>
    </location>
</feature>
<keyword evidence="1 4" id="KW-0808">Transferase</keyword>
<proteinExistence type="predicted"/>
<protein>
    <submittedName>
        <fullName evidence="4">Methyltransferase</fullName>
    </submittedName>
</protein>
<evidence type="ECO:0000313" key="5">
    <source>
        <dbReference type="Proteomes" id="UP000772812"/>
    </source>
</evidence>
<evidence type="ECO:0000313" key="4">
    <source>
        <dbReference type="EMBL" id="MBK3331564.1"/>
    </source>
</evidence>
<dbReference type="InterPro" id="IPR050210">
    <property type="entry name" value="tRNA_Adenine-N(6)_MTase"/>
</dbReference>
<dbReference type="InterPro" id="IPR007848">
    <property type="entry name" value="Small_mtfrase_dom"/>
</dbReference>
<dbReference type="PRINTS" id="PR00507">
    <property type="entry name" value="N12N6MTFRASE"/>
</dbReference>
<dbReference type="Pfam" id="PF05175">
    <property type="entry name" value="MTS"/>
    <property type="match status" value="1"/>
</dbReference>
<dbReference type="CDD" id="cd02440">
    <property type="entry name" value="AdoMet_MTases"/>
    <property type="match status" value="1"/>
</dbReference>
<dbReference type="PROSITE" id="PS00092">
    <property type="entry name" value="N6_MTASE"/>
    <property type="match status" value="1"/>
</dbReference>
<dbReference type="RefSeq" id="WP_200672982.1">
    <property type="nucleotide sequence ID" value="NZ_JAACYA010000001.1"/>
</dbReference>
<gene>
    <name evidence="4" type="ORF">GWK41_00620</name>
</gene>
<dbReference type="PANTHER" id="PTHR47739">
    <property type="entry name" value="TRNA1(VAL) (ADENINE(37)-N6)-METHYLTRANSFERASE"/>
    <property type="match status" value="1"/>
</dbReference>
<organism evidence="4 5">
    <name type="scientific">Persephonella atlantica</name>
    <dbReference type="NCBI Taxonomy" id="2699429"/>
    <lineage>
        <taxon>Bacteria</taxon>
        <taxon>Pseudomonadati</taxon>
        <taxon>Aquificota</taxon>
        <taxon>Aquificia</taxon>
        <taxon>Aquificales</taxon>
        <taxon>Hydrogenothermaceae</taxon>
        <taxon>Persephonella</taxon>
    </lineage>
</organism>
<keyword evidence="1 4" id="KW-0489">Methyltransferase</keyword>
<dbReference type="InterPro" id="IPR029063">
    <property type="entry name" value="SAM-dependent_MTases_sf"/>
</dbReference>
<name>A0ABS1GF69_9AQUI</name>
<sequence>MGIREEETLTPFLRGKIKIIQSKEGYRFNIDSLLLASFVKITDRPSKLIDLGTGSGIILILLGLKYKKVQLYGVELQESLFSQAWRNINLNNIKAQLFKGDIREIKRIFRPENFDYVVFNPPYHQPPSQVEKTEKNVARFEIEGKIKDFVKASSFLLKNGGKLFAIVPSSRFSEFITYLIEQNIQPKRYRAIHPTITENATHILVEGIKGGKTGGETVEKPLIVYEDSYKKIYTPEVEFILEKFCE</sequence>
<comment type="caution">
    <text evidence="4">The sequence shown here is derived from an EMBL/GenBank/DDBJ whole genome shotgun (WGS) entry which is preliminary data.</text>
</comment>
<reference evidence="4 5" key="1">
    <citation type="journal article" date="2021" name="Syst. Appl. Microbiol.">
        <title>Persephonella atlantica sp. nov.: How to adapt to physico-chemical gradients in high temperature hydrothermal habitats.</title>
        <authorList>
            <person name="Francois D.X."/>
            <person name="Godfroy A."/>
            <person name="Mathien C."/>
            <person name="Aube J."/>
            <person name="Cathalot C."/>
            <person name="Lesongeur F."/>
            <person name="L'Haridon S."/>
            <person name="Philippon X."/>
            <person name="Roussel E.G."/>
        </authorList>
    </citation>
    <scope>NUCLEOTIDE SEQUENCE [LARGE SCALE GENOMIC DNA]</scope>
    <source>
        <strain evidence="4 5">MO1340</strain>
    </source>
</reference>
<evidence type="ECO:0000256" key="1">
    <source>
        <dbReference type="ARBA" id="ARBA00022603"/>
    </source>
</evidence>
<keyword evidence="2" id="KW-0949">S-adenosyl-L-methionine</keyword>
<keyword evidence="5" id="KW-1185">Reference proteome</keyword>
<accession>A0ABS1GF69</accession>
<dbReference type="EMBL" id="JAACYA010000001">
    <property type="protein sequence ID" value="MBK3331564.1"/>
    <property type="molecule type" value="Genomic_DNA"/>
</dbReference>